<dbReference type="AlphaFoldDB" id="A0A1V3IAK5"/>
<dbReference type="RefSeq" id="WP_077426957.1">
    <property type="nucleotide sequence ID" value="NZ_MLHH01000009.1"/>
</dbReference>
<dbReference type="OrthoDB" id="7064722at2"/>
<comment type="caution">
    <text evidence="1">The sequence shown here is derived from an EMBL/GenBank/DDBJ whole genome shotgun (WGS) entry which is preliminary data.</text>
</comment>
<proteinExistence type="predicted"/>
<evidence type="ECO:0000313" key="2">
    <source>
        <dbReference type="Proteomes" id="UP000189437"/>
    </source>
</evidence>
<dbReference type="EMBL" id="MLHH01000009">
    <property type="protein sequence ID" value="OOF36809.1"/>
    <property type="molecule type" value="Genomic_DNA"/>
</dbReference>
<protein>
    <recommendedName>
        <fullName evidence="3">Sulfurtransferase TusB</fullName>
    </recommendedName>
</protein>
<name>A0A1V3IAK5_9PAST</name>
<keyword evidence="2" id="KW-1185">Reference proteome</keyword>
<evidence type="ECO:0000313" key="1">
    <source>
        <dbReference type="EMBL" id="OOF36809.1"/>
    </source>
</evidence>
<dbReference type="GO" id="GO:0002143">
    <property type="term" value="P:tRNA wobble position uridine thiolation"/>
    <property type="evidence" value="ECO:0007669"/>
    <property type="project" value="InterPro"/>
</dbReference>
<dbReference type="Proteomes" id="UP000189437">
    <property type="component" value="Unassembled WGS sequence"/>
</dbReference>
<organism evidence="1 2">
    <name type="scientific">Rodentibacter heidelbergensis</name>
    <dbReference type="NCBI Taxonomy" id="1908258"/>
    <lineage>
        <taxon>Bacteria</taxon>
        <taxon>Pseudomonadati</taxon>
        <taxon>Pseudomonadota</taxon>
        <taxon>Gammaproteobacteria</taxon>
        <taxon>Pasteurellales</taxon>
        <taxon>Pasteurellaceae</taxon>
        <taxon>Rodentibacter</taxon>
    </lineage>
</organism>
<dbReference type="Pfam" id="PF04077">
    <property type="entry name" value="DsrH"/>
    <property type="match status" value="1"/>
</dbReference>
<dbReference type="InterPro" id="IPR027396">
    <property type="entry name" value="DsrEFH-like"/>
</dbReference>
<dbReference type="Gene3D" id="3.40.1260.10">
    <property type="entry name" value="DsrEFH-like"/>
    <property type="match status" value="1"/>
</dbReference>
<dbReference type="InterPro" id="IPR007215">
    <property type="entry name" value="Sulphur_relay_TusB/DsrH"/>
</dbReference>
<dbReference type="SUPFAM" id="SSF75169">
    <property type="entry name" value="DsrEFH-like"/>
    <property type="match status" value="1"/>
</dbReference>
<dbReference type="GO" id="GO:0005737">
    <property type="term" value="C:cytoplasm"/>
    <property type="evidence" value="ECO:0007669"/>
    <property type="project" value="InterPro"/>
</dbReference>
<sequence length="95" mass="10717">MLYCFSQAQYGCDELVDLLACVTENDAVVLWQDGVLLAVKYLQYFACCKGQCFILETDTSARNLTALLPKENPIQLISLMDLVDITEQYFPQIAL</sequence>
<gene>
    <name evidence="1" type="ORF">BKK48_04385</name>
</gene>
<accession>A0A1V3IAK5</accession>
<evidence type="ECO:0008006" key="3">
    <source>
        <dbReference type="Google" id="ProtNLM"/>
    </source>
</evidence>
<reference evidence="1 2" key="1">
    <citation type="submission" date="2016-10" db="EMBL/GenBank/DDBJ databases">
        <title>Rodentibacter gen. nov. and new species.</title>
        <authorList>
            <person name="Christensen H."/>
        </authorList>
    </citation>
    <scope>NUCLEOTIDE SEQUENCE [LARGE SCALE GENOMIC DNA]</scope>
    <source>
        <strain evidence="1 2">Ac69</strain>
    </source>
</reference>
<dbReference type="STRING" id="1908258.BKK48_04385"/>